<dbReference type="AlphaFoldDB" id="A0A1R1WYZ8"/>
<name>A0A1R1WYZ8_9FUNG</name>
<gene>
    <name evidence="1" type="ORF">AYI69_g11411</name>
</gene>
<evidence type="ECO:0000313" key="1">
    <source>
        <dbReference type="EMBL" id="OMJ07591.1"/>
    </source>
</evidence>
<dbReference type="OrthoDB" id="416119at2759"/>
<dbReference type="EMBL" id="LSSM01007621">
    <property type="protein sequence ID" value="OMJ07591.1"/>
    <property type="molecule type" value="Genomic_DNA"/>
</dbReference>
<sequence>MPSNYRRVLSKETLETIRKLRKVFKKLAKEFSVEIEYSDLKEKVIQLCSEDPWINRKAESYGAGKKSLSGRFRSSLVIGPIFDKNGQLIIETEAKTETWAAHFEELEKDSTGNNRSNKKFSKIVRNSLDVNRVRCAPYLSEICEELKSTPNNKYPGCEGITSEIWKLVLHEEGPTSPLTKIISRLVSGMWNAERMPIHINPSVVVPIPKKEGHERPEKILMDIACPDFGEGNFENNTTSVVLK</sequence>
<accession>A0A1R1WYZ8</accession>
<proteinExistence type="predicted"/>
<keyword evidence="2" id="KW-1185">Reference proteome</keyword>
<organism evidence="1 2">
    <name type="scientific">Smittium culicis</name>
    <dbReference type="NCBI Taxonomy" id="133412"/>
    <lineage>
        <taxon>Eukaryota</taxon>
        <taxon>Fungi</taxon>
        <taxon>Fungi incertae sedis</taxon>
        <taxon>Zoopagomycota</taxon>
        <taxon>Kickxellomycotina</taxon>
        <taxon>Harpellomycetes</taxon>
        <taxon>Harpellales</taxon>
        <taxon>Legeriomycetaceae</taxon>
        <taxon>Smittium</taxon>
    </lineage>
</organism>
<comment type="caution">
    <text evidence="1">The sequence shown here is derived from an EMBL/GenBank/DDBJ whole genome shotgun (WGS) entry which is preliminary data.</text>
</comment>
<reference evidence="2" key="1">
    <citation type="submission" date="2017-01" db="EMBL/GenBank/DDBJ databases">
        <authorList>
            <person name="Wang Y."/>
            <person name="White M."/>
            <person name="Kvist S."/>
            <person name="Moncalvo J.-M."/>
        </authorList>
    </citation>
    <scope>NUCLEOTIDE SEQUENCE [LARGE SCALE GENOMIC DNA]</scope>
    <source>
        <strain evidence="2">ID-206-W2</strain>
    </source>
</reference>
<protein>
    <submittedName>
        <fullName evidence="1">Uncharacterized protein</fullName>
    </submittedName>
</protein>
<dbReference type="Proteomes" id="UP000187429">
    <property type="component" value="Unassembled WGS sequence"/>
</dbReference>
<evidence type="ECO:0000313" key="2">
    <source>
        <dbReference type="Proteomes" id="UP000187429"/>
    </source>
</evidence>